<name>A0ABT4TK14_9ACTN</name>
<organism evidence="2 3">
    <name type="scientific">Nocardiopsis suaedae</name>
    <dbReference type="NCBI Taxonomy" id="3018444"/>
    <lineage>
        <taxon>Bacteria</taxon>
        <taxon>Bacillati</taxon>
        <taxon>Actinomycetota</taxon>
        <taxon>Actinomycetes</taxon>
        <taxon>Streptosporangiales</taxon>
        <taxon>Nocardiopsidaceae</taxon>
        <taxon>Nocardiopsis</taxon>
    </lineage>
</organism>
<dbReference type="RefSeq" id="WP_270677692.1">
    <property type="nucleotide sequence ID" value="NZ_JAQFWP010000016.1"/>
</dbReference>
<reference evidence="2" key="1">
    <citation type="submission" date="2023-01" db="EMBL/GenBank/DDBJ databases">
        <title>Draft genome sequence of Nocardiopsis sp. LSu2-4 isolated from halophytes.</title>
        <authorList>
            <person name="Duangmal K."/>
            <person name="Chantavorakit T."/>
        </authorList>
    </citation>
    <scope>NUCLEOTIDE SEQUENCE</scope>
    <source>
        <strain evidence="2">LSu2-4</strain>
    </source>
</reference>
<keyword evidence="1" id="KW-1133">Transmembrane helix</keyword>
<evidence type="ECO:0000313" key="3">
    <source>
        <dbReference type="Proteomes" id="UP001165685"/>
    </source>
</evidence>
<evidence type="ECO:0000313" key="2">
    <source>
        <dbReference type="EMBL" id="MDA2805044.1"/>
    </source>
</evidence>
<protein>
    <submittedName>
        <fullName evidence="2">Uncharacterized protein</fullName>
    </submittedName>
</protein>
<feature type="transmembrane region" description="Helical" evidence="1">
    <location>
        <begin position="56"/>
        <end position="77"/>
    </location>
</feature>
<evidence type="ECO:0000256" key="1">
    <source>
        <dbReference type="SAM" id="Phobius"/>
    </source>
</evidence>
<feature type="transmembrane region" description="Helical" evidence="1">
    <location>
        <begin position="84"/>
        <end position="108"/>
    </location>
</feature>
<dbReference type="Proteomes" id="UP001165685">
    <property type="component" value="Unassembled WGS sequence"/>
</dbReference>
<sequence>MHQPTHHHPYGHDPLKEGIRVDGVRASPGGRRTLRFGTAGYTTDPRPVVKVLDRVFSAWPMFTAFAVMVLSAIGWAVGDPGTALHAFVPVFQGGVVGGLAYLLAGLFYHQGGEILGEIAAYALMGMLLWLLVAGLVFWLLLLPFPSARRALKAWWKKRWPDKEDGSRRKWRKRAAVELVPYSKVASGSLTYDRRGGTMVTLWFKDGSHIVYAAWGESGQHLARAFHRALGVRLRTAL</sequence>
<keyword evidence="1" id="KW-0472">Membrane</keyword>
<keyword evidence="1" id="KW-0812">Transmembrane</keyword>
<proteinExistence type="predicted"/>
<keyword evidence="3" id="KW-1185">Reference proteome</keyword>
<gene>
    <name evidence="2" type="ORF">O4U47_11010</name>
</gene>
<accession>A0ABT4TK14</accession>
<feature type="transmembrane region" description="Helical" evidence="1">
    <location>
        <begin position="120"/>
        <end position="142"/>
    </location>
</feature>
<dbReference type="EMBL" id="JAQFWP010000016">
    <property type="protein sequence ID" value="MDA2805044.1"/>
    <property type="molecule type" value="Genomic_DNA"/>
</dbReference>
<comment type="caution">
    <text evidence="2">The sequence shown here is derived from an EMBL/GenBank/DDBJ whole genome shotgun (WGS) entry which is preliminary data.</text>
</comment>